<feature type="compositionally biased region" description="Polar residues" evidence="1">
    <location>
        <begin position="59"/>
        <end position="74"/>
    </location>
</feature>
<evidence type="ECO:0000256" key="1">
    <source>
        <dbReference type="SAM" id="MobiDB-lite"/>
    </source>
</evidence>
<accession>A0A109UXI2</accession>
<dbReference type="Proteomes" id="UP000243052">
    <property type="component" value="Chromosome ii"/>
</dbReference>
<proteinExistence type="predicted"/>
<dbReference type="GeneID" id="28721594"/>
<dbReference type="RefSeq" id="XP_017986310.1">
    <property type="nucleotide sequence ID" value="XM_018130821.1"/>
</dbReference>
<dbReference type="AlphaFoldDB" id="A0A109UXI2"/>
<evidence type="ECO:0000313" key="3">
    <source>
        <dbReference type="Proteomes" id="UP000243052"/>
    </source>
</evidence>
<feature type="region of interest" description="Disordered" evidence="1">
    <location>
        <begin position="56"/>
        <end position="77"/>
    </location>
</feature>
<keyword evidence="3" id="KW-1185">Reference proteome</keyword>
<protein>
    <submittedName>
        <fullName evidence="2">HBR413Wp</fullName>
    </submittedName>
</protein>
<evidence type="ECO:0000313" key="2">
    <source>
        <dbReference type="EMBL" id="AMD19314.1"/>
    </source>
</evidence>
<name>A0A109UXI2_9SACH</name>
<gene>
    <name evidence="2" type="ORF">AW171_hschr21139</name>
</gene>
<sequence>MQVLNLSRLFNISYFSKRPSQKAHEFDYSKISERINQDGYVEVQWLYSDDIKQLEPTDRTSNSPKLPSNKSYSENSDEVDVPISEFVLFTKQLQASKRDTLNTGSFADSLHRRRSAREQQMSRKLLLLSTKPYPNSEQNKLHVQDYKQLDDMLTSSEDLELNDKNLRRSKFISRRDWDGKKALRALKC</sequence>
<dbReference type="OrthoDB" id="4061621at2759"/>
<organism evidence="2 3">
    <name type="scientific">Eremothecium sinecaudum</name>
    <dbReference type="NCBI Taxonomy" id="45286"/>
    <lineage>
        <taxon>Eukaryota</taxon>
        <taxon>Fungi</taxon>
        <taxon>Dikarya</taxon>
        <taxon>Ascomycota</taxon>
        <taxon>Saccharomycotina</taxon>
        <taxon>Saccharomycetes</taxon>
        <taxon>Saccharomycetales</taxon>
        <taxon>Saccharomycetaceae</taxon>
        <taxon>Eremothecium</taxon>
    </lineage>
</organism>
<dbReference type="EMBL" id="CP014242">
    <property type="protein sequence ID" value="AMD19314.1"/>
    <property type="molecule type" value="Genomic_DNA"/>
</dbReference>
<reference evidence="2 3" key="1">
    <citation type="submission" date="2016-01" db="EMBL/GenBank/DDBJ databases">
        <title>Genome sequence of the yeast Holleya sinecauda.</title>
        <authorList>
            <person name="Dietrich F.S."/>
        </authorList>
    </citation>
    <scope>NUCLEOTIDE SEQUENCE [LARGE SCALE GENOMIC DNA]</scope>
    <source>
        <strain evidence="2 3">ATCC 58844</strain>
    </source>
</reference>